<evidence type="ECO:0000313" key="5">
    <source>
        <dbReference type="Proteomes" id="UP001153076"/>
    </source>
</evidence>
<dbReference type="OrthoDB" id="1939212at2759"/>
<dbReference type="InterPro" id="IPR010399">
    <property type="entry name" value="Tify_dom"/>
</dbReference>
<keyword evidence="2" id="KW-0539">Nucleus</keyword>
<keyword evidence="5" id="KW-1185">Reference proteome</keyword>
<comment type="function">
    <text evidence="2">Repressor of jasmonate responses.</text>
</comment>
<comment type="subcellular location">
    <subcellularLocation>
        <location evidence="2">Nucleus</location>
    </subcellularLocation>
</comment>
<dbReference type="AlphaFoldDB" id="A0A9Q1QTX8"/>
<dbReference type="PANTHER" id="PTHR33077">
    <property type="entry name" value="PROTEIN TIFY 4A-RELATED-RELATED"/>
    <property type="match status" value="1"/>
</dbReference>
<dbReference type="EMBL" id="JAKOGI010000006">
    <property type="protein sequence ID" value="KAJ8452175.1"/>
    <property type="molecule type" value="Genomic_DNA"/>
</dbReference>
<dbReference type="PROSITE" id="PS51320">
    <property type="entry name" value="TIFY"/>
    <property type="match status" value="1"/>
</dbReference>
<dbReference type="PANTHER" id="PTHR33077:SF90">
    <property type="entry name" value="PROTEIN TIFY 7"/>
    <property type="match status" value="1"/>
</dbReference>
<dbReference type="GO" id="GO:0005634">
    <property type="term" value="C:nucleus"/>
    <property type="evidence" value="ECO:0007669"/>
    <property type="project" value="UniProtKB-SubCell"/>
</dbReference>
<dbReference type="SMART" id="SM00979">
    <property type="entry name" value="TIFY"/>
    <property type="match status" value="1"/>
</dbReference>
<sequence>MVTPASVVPPPNCPVVGSTDLRNSSDISTGPCQLTIFYNGSVCVFDNVSPEKAQAIMLLAGNGDSVNSSAAIPPARKLQPAAPPQPPPNEAPIAKPSLGFSSSISLAPPVSVTSLAAVASSCATQVNPVKPVPVPATHINLFEASKSSPAVGAARPSFIPSAVPQARKASLARFLEKRKERVVGASPYAVSKNTSECSAAGPVGLAVGTNSVSSSPLSTGK</sequence>
<evidence type="ECO:0000259" key="3">
    <source>
        <dbReference type="PROSITE" id="PS51320"/>
    </source>
</evidence>
<accession>A0A9Q1QTX8</accession>
<evidence type="ECO:0000256" key="2">
    <source>
        <dbReference type="RuleBase" id="RU369065"/>
    </source>
</evidence>
<evidence type="ECO:0000256" key="1">
    <source>
        <dbReference type="ARBA" id="ARBA00008614"/>
    </source>
</evidence>
<dbReference type="GO" id="GO:0031347">
    <property type="term" value="P:regulation of defense response"/>
    <property type="evidence" value="ECO:0007669"/>
    <property type="project" value="UniProtKB-UniRule"/>
</dbReference>
<comment type="similarity">
    <text evidence="1 2">Belongs to the TIFY/JAZ family.</text>
</comment>
<comment type="domain">
    <text evidence="2">The jas domain is required for interaction with COI1.</text>
</comment>
<comment type="caution">
    <text evidence="4">The sequence shown here is derived from an EMBL/GenBank/DDBJ whole genome shotgun (WGS) entry which is preliminary data.</text>
</comment>
<gene>
    <name evidence="4" type="ORF">Cgig2_016756</name>
</gene>
<dbReference type="Pfam" id="PF09425">
    <property type="entry name" value="Jas_motif"/>
    <property type="match status" value="1"/>
</dbReference>
<dbReference type="Proteomes" id="UP001153076">
    <property type="component" value="Unassembled WGS sequence"/>
</dbReference>
<evidence type="ECO:0000313" key="4">
    <source>
        <dbReference type="EMBL" id="KAJ8452175.1"/>
    </source>
</evidence>
<dbReference type="InterPro" id="IPR018467">
    <property type="entry name" value="CCT_CS"/>
</dbReference>
<feature type="domain" description="Tify" evidence="3">
    <location>
        <begin position="27"/>
        <end position="62"/>
    </location>
</feature>
<keyword evidence="2" id="KW-1184">Jasmonic acid signaling pathway</keyword>
<reference evidence="4" key="1">
    <citation type="submission" date="2022-04" db="EMBL/GenBank/DDBJ databases">
        <title>Carnegiea gigantea Genome sequencing and assembly v2.</title>
        <authorList>
            <person name="Copetti D."/>
            <person name="Sanderson M.J."/>
            <person name="Burquez A."/>
            <person name="Wojciechowski M.F."/>
        </authorList>
    </citation>
    <scope>NUCLEOTIDE SEQUENCE</scope>
    <source>
        <strain evidence="4">SGP5-SGP5p</strain>
        <tissue evidence="4">Aerial part</tissue>
    </source>
</reference>
<organism evidence="4 5">
    <name type="scientific">Carnegiea gigantea</name>
    <dbReference type="NCBI Taxonomy" id="171969"/>
    <lineage>
        <taxon>Eukaryota</taxon>
        <taxon>Viridiplantae</taxon>
        <taxon>Streptophyta</taxon>
        <taxon>Embryophyta</taxon>
        <taxon>Tracheophyta</taxon>
        <taxon>Spermatophyta</taxon>
        <taxon>Magnoliopsida</taxon>
        <taxon>eudicotyledons</taxon>
        <taxon>Gunneridae</taxon>
        <taxon>Pentapetalae</taxon>
        <taxon>Caryophyllales</taxon>
        <taxon>Cactineae</taxon>
        <taxon>Cactaceae</taxon>
        <taxon>Cactoideae</taxon>
        <taxon>Echinocereeae</taxon>
        <taxon>Carnegiea</taxon>
    </lineage>
</organism>
<dbReference type="GO" id="GO:0009611">
    <property type="term" value="P:response to wounding"/>
    <property type="evidence" value="ECO:0007669"/>
    <property type="project" value="UniProtKB-UniRule"/>
</dbReference>
<dbReference type="GO" id="GO:2000022">
    <property type="term" value="P:regulation of jasmonic acid mediated signaling pathway"/>
    <property type="evidence" value="ECO:0007669"/>
    <property type="project" value="UniProtKB-UniRule"/>
</dbReference>
<protein>
    <recommendedName>
        <fullName evidence="2">Protein TIFY</fullName>
    </recommendedName>
    <alternativeName>
        <fullName evidence="2">Jasmonate ZIM domain-containing protein</fullName>
    </alternativeName>
</protein>
<proteinExistence type="inferred from homology"/>
<dbReference type="InterPro" id="IPR040390">
    <property type="entry name" value="TIFY/JAZ"/>
</dbReference>
<name>A0A9Q1QTX8_9CARY</name>
<dbReference type="Pfam" id="PF06200">
    <property type="entry name" value="tify"/>
    <property type="match status" value="1"/>
</dbReference>